<reference evidence="7" key="2">
    <citation type="submission" date="2021-10" db="EMBL/GenBank/DDBJ databases">
        <title>Phylogenomics reveals ancestral predisposition of the termite-cultivated fungus Termitomyces towards a domesticated lifestyle.</title>
        <authorList>
            <person name="Auxier B."/>
            <person name="Grum-Grzhimaylo A."/>
            <person name="Cardenas M.E."/>
            <person name="Lodge J.D."/>
            <person name="Laessoe T."/>
            <person name="Pedersen O."/>
            <person name="Smith M.E."/>
            <person name="Kuyper T.W."/>
            <person name="Franco-Molano E.A."/>
            <person name="Baroni T.J."/>
            <person name="Aanen D.K."/>
        </authorList>
    </citation>
    <scope>NUCLEOTIDE SEQUENCE</scope>
    <source>
        <strain evidence="7">AP01</strain>
        <tissue evidence="7">Mycelium</tissue>
    </source>
</reference>
<evidence type="ECO:0000256" key="4">
    <source>
        <dbReference type="ARBA" id="ARBA00023235"/>
    </source>
</evidence>
<evidence type="ECO:0000259" key="6">
    <source>
        <dbReference type="PROSITE" id="PS50072"/>
    </source>
</evidence>
<organism evidence="7 8">
    <name type="scientific">Asterophora parasitica</name>
    <dbReference type="NCBI Taxonomy" id="117018"/>
    <lineage>
        <taxon>Eukaryota</taxon>
        <taxon>Fungi</taxon>
        <taxon>Dikarya</taxon>
        <taxon>Basidiomycota</taxon>
        <taxon>Agaricomycotina</taxon>
        <taxon>Agaricomycetes</taxon>
        <taxon>Agaricomycetidae</taxon>
        <taxon>Agaricales</taxon>
        <taxon>Tricholomatineae</taxon>
        <taxon>Lyophyllaceae</taxon>
        <taxon>Asterophora</taxon>
    </lineage>
</organism>
<dbReference type="Gene3D" id="2.40.100.10">
    <property type="entry name" value="Cyclophilin-like"/>
    <property type="match status" value="1"/>
</dbReference>
<comment type="catalytic activity">
    <reaction evidence="1">
        <text>[protein]-peptidylproline (omega=180) = [protein]-peptidylproline (omega=0)</text>
        <dbReference type="Rhea" id="RHEA:16237"/>
        <dbReference type="Rhea" id="RHEA-COMP:10747"/>
        <dbReference type="Rhea" id="RHEA-COMP:10748"/>
        <dbReference type="ChEBI" id="CHEBI:83833"/>
        <dbReference type="ChEBI" id="CHEBI:83834"/>
        <dbReference type="EC" id="5.2.1.8"/>
    </reaction>
</comment>
<name>A0A9P7GDY6_9AGAR</name>
<dbReference type="InterPro" id="IPR002130">
    <property type="entry name" value="Cyclophilin-type_PPIase_dom"/>
</dbReference>
<dbReference type="EMBL" id="JABCKV010000037">
    <property type="protein sequence ID" value="KAG5645565.1"/>
    <property type="molecule type" value="Genomic_DNA"/>
</dbReference>
<dbReference type="OrthoDB" id="407558at2759"/>
<feature type="compositionally biased region" description="Basic residues" evidence="5">
    <location>
        <begin position="111"/>
        <end position="125"/>
    </location>
</feature>
<dbReference type="PANTHER" id="PTHR11071">
    <property type="entry name" value="PEPTIDYL-PROLYL CIS-TRANS ISOMERASE"/>
    <property type="match status" value="1"/>
</dbReference>
<evidence type="ECO:0000256" key="1">
    <source>
        <dbReference type="ARBA" id="ARBA00000971"/>
    </source>
</evidence>
<dbReference type="AlphaFoldDB" id="A0A9P7GDY6"/>
<keyword evidence="4" id="KW-0413">Isomerase</keyword>
<dbReference type="PANTHER" id="PTHR11071:SF561">
    <property type="entry name" value="PEPTIDYL-PROLYL CIS-TRANS ISOMERASE D-RELATED"/>
    <property type="match status" value="1"/>
</dbReference>
<gene>
    <name evidence="7" type="ORF">DXG03_005841</name>
</gene>
<sequence>MANKGPNTNNSQFFVTLRKHVVFGRVIRGYEVVEKIVGLPVDAKDRPLSPVVISNCGELELRKPPVKTVESNTNDRAASEKRHSKRSPSRSRSRSRSRSDSRSPTPEHGSERRRKKKSKRSKRRHSPDGSPPPSKSPAQDPKDPKEETEEEYDLRLEREEKERLEAARKRELARIKEKYEAEQKSNNGVRFKGLFTGRGRMKFLDPELQAQRNDSR</sequence>
<evidence type="ECO:0000256" key="3">
    <source>
        <dbReference type="ARBA" id="ARBA00023110"/>
    </source>
</evidence>
<keyword evidence="8" id="KW-1185">Reference proteome</keyword>
<protein>
    <recommendedName>
        <fullName evidence="2">peptidylprolyl isomerase</fullName>
        <ecNumber evidence="2">5.2.1.8</ecNumber>
    </recommendedName>
</protein>
<comment type="caution">
    <text evidence="7">The sequence shown here is derived from an EMBL/GenBank/DDBJ whole genome shotgun (WGS) entry which is preliminary data.</text>
</comment>
<dbReference type="Pfam" id="PF00160">
    <property type="entry name" value="Pro_isomerase"/>
    <property type="match status" value="1"/>
</dbReference>
<evidence type="ECO:0000313" key="8">
    <source>
        <dbReference type="Proteomes" id="UP000775547"/>
    </source>
</evidence>
<dbReference type="InterPro" id="IPR029000">
    <property type="entry name" value="Cyclophilin-like_dom_sf"/>
</dbReference>
<evidence type="ECO:0000256" key="5">
    <source>
        <dbReference type="SAM" id="MobiDB-lite"/>
    </source>
</evidence>
<dbReference type="GO" id="GO:0005737">
    <property type="term" value="C:cytoplasm"/>
    <property type="evidence" value="ECO:0007669"/>
    <property type="project" value="TreeGrafter"/>
</dbReference>
<dbReference type="GO" id="GO:0003755">
    <property type="term" value="F:peptidyl-prolyl cis-trans isomerase activity"/>
    <property type="evidence" value="ECO:0007669"/>
    <property type="project" value="UniProtKB-KW"/>
</dbReference>
<evidence type="ECO:0000313" key="7">
    <source>
        <dbReference type="EMBL" id="KAG5645565.1"/>
    </source>
</evidence>
<dbReference type="Proteomes" id="UP000775547">
    <property type="component" value="Unassembled WGS sequence"/>
</dbReference>
<dbReference type="PROSITE" id="PS50072">
    <property type="entry name" value="CSA_PPIASE_2"/>
    <property type="match status" value="1"/>
</dbReference>
<dbReference type="SUPFAM" id="SSF50891">
    <property type="entry name" value="Cyclophilin-like"/>
    <property type="match status" value="1"/>
</dbReference>
<feature type="region of interest" description="Disordered" evidence="5">
    <location>
        <begin position="64"/>
        <end position="162"/>
    </location>
</feature>
<dbReference type="GO" id="GO:0006457">
    <property type="term" value="P:protein folding"/>
    <property type="evidence" value="ECO:0007669"/>
    <property type="project" value="TreeGrafter"/>
</dbReference>
<evidence type="ECO:0000256" key="2">
    <source>
        <dbReference type="ARBA" id="ARBA00013194"/>
    </source>
</evidence>
<proteinExistence type="predicted"/>
<feature type="compositionally biased region" description="Basic and acidic residues" evidence="5">
    <location>
        <begin position="153"/>
        <end position="162"/>
    </location>
</feature>
<dbReference type="GO" id="GO:0016018">
    <property type="term" value="F:cyclosporin A binding"/>
    <property type="evidence" value="ECO:0007669"/>
    <property type="project" value="TreeGrafter"/>
</dbReference>
<accession>A0A9P7GDY6</accession>
<keyword evidence="3" id="KW-0697">Rotamase</keyword>
<dbReference type="EC" id="5.2.1.8" evidence="2"/>
<reference evidence="7" key="1">
    <citation type="submission" date="2020-07" db="EMBL/GenBank/DDBJ databases">
        <authorList>
            <person name="Nieuwenhuis M."/>
            <person name="Van De Peppel L.J.J."/>
        </authorList>
    </citation>
    <scope>NUCLEOTIDE SEQUENCE</scope>
    <source>
        <strain evidence="7">AP01</strain>
        <tissue evidence="7">Mycelium</tissue>
    </source>
</reference>
<feature type="domain" description="PPIase cyclophilin-type" evidence="6">
    <location>
        <begin position="1"/>
        <end position="58"/>
    </location>
</feature>
<feature type="compositionally biased region" description="Basic residues" evidence="5">
    <location>
        <begin position="82"/>
        <end position="96"/>
    </location>
</feature>